<feature type="domain" description="Fibronectin type-III" evidence="1">
    <location>
        <begin position="16"/>
        <end position="86"/>
    </location>
</feature>
<evidence type="ECO:0000259" key="1">
    <source>
        <dbReference type="SMART" id="SM00060"/>
    </source>
</evidence>
<dbReference type="EMBL" id="VXIV02000615">
    <property type="protein sequence ID" value="KAF6037157.1"/>
    <property type="molecule type" value="Genomic_DNA"/>
</dbReference>
<gene>
    <name evidence="2" type="ORF">EB796_004532</name>
</gene>
<accession>A0A7J7KFX5</accession>
<dbReference type="InterPro" id="IPR036116">
    <property type="entry name" value="FN3_sf"/>
</dbReference>
<feature type="domain" description="Fibronectin type-III" evidence="1">
    <location>
        <begin position="202"/>
        <end position="288"/>
    </location>
</feature>
<name>A0A7J7KFX5_BUGNE</name>
<dbReference type="InterPro" id="IPR003961">
    <property type="entry name" value="FN3_dom"/>
</dbReference>
<organism evidence="2 3">
    <name type="scientific">Bugula neritina</name>
    <name type="common">Brown bryozoan</name>
    <name type="synonym">Sertularia neritina</name>
    <dbReference type="NCBI Taxonomy" id="10212"/>
    <lineage>
        <taxon>Eukaryota</taxon>
        <taxon>Metazoa</taxon>
        <taxon>Spiralia</taxon>
        <taxon>Lophotrochozoa</taxon>
        <taxon>Bryozoa</taxon>
        <taxon>Gymnolaemata</taxon>
        <taxon>Cheilostomatida</taxon>
        <taxon>Flustrina</taxon>
        <taxon>Buguloidea</taxon>
        <taxon>Bugulidae</taxon>
        <taxon>Bugula</taxon>
    </lineage>
</organism>
<sequence length="359" mass="39809">MLIWIFILIGIVKALPSTPVNFEVITLSTQCLGLSWQPTTDSDISHEVSCANSLWAEVSTEKKVCNFAPYTSVTCSLRARSSDGVSGETSATSTTSCGTPAKVLYNAAFTTSNTPGTPEDISLEIDWDESQPFCSSLSYYKLTITQNSNDVFHQQFHVNDQREITLDGIFTAYTEYEIIMLAFNSQNNQSELSVKLLTTPQLPSSDGPGIHMNFYSCVSLTFSPPSTPNGYILYYRYACDYTANVDLSTLQLTQFTDTSELQVSFCPGLESMKKYTCAAAAVNSAGAGEVSTTTEYTPVTHHVESRYVLYIRPYSMGLVRVYFYSPIPYYAEHVEIKSAIFSYIIMLQEVLVCHIPCTL</sequence>
<dbReference type="AlphaFoldDB" id="A0A7J7KFX5"/>
<reference evidence="2" key="1">
    <citation type="submission" date="2020-06" db="EMBL/GenBank/DDBJ databases">
        <title>Draft genome of Bugula neritina, a colonial animal packing powerful symbionts and potential medicines.</title>
        <authorList>
            <person name="Rayko M."/>
        </authorList>
    </citation>
    <scope>NUCLEOTIDE SEQUENCE [LARGE SCALE GENOMIC DNA]</scope>
    <source>
        <strain evidence="2">Kwan_BN1</strain>
    </source>
</reference>
<feature type="domain" description="Fibronectin type-III" evidence="1">
    <location>
        <begin position="105"/>
        <end position="190"/>
    </location>
</feature>
<evidence type="ECO:0000313" key="2">
    <source>
        <dbReference type="EMBL" id="KAF6037157.1"/>
    </source>
</evidence>
<protein>
    <recommendedName>
        <fullName evidence="1">Fibronectin type-III domain-containing protein</fullName>
    </recommendedName>
</protein>
<dbReference type="SMART" id="SM00060">
    <property type="entry name" value="FN3"/>
    <property type="match status" value="3"/>
</dbReference>
<dbReference type="SUPFAM" id="SSF49265">
    <property type="entry name" value="Fibronectin type III"/>
    <property type="match status" value="2"/>
</dbReference>
<keyword evidence="3" id="KW-1185">Reference proteome</keyword>
<proteinExistence type="predicted"/>
<dbReference type="Gene3D" id="2.60.40.10">
    <property type="entry name" value="Immunoglobulins"/>
    <property type="match status" value="2"/>
</dbReference>
<dbReference type="InterPro" id="IPR013783">
    <property type="entry name" value="Ig-like_fold"/>
</dbReference>
<comment type="caution">
    <text evidence="2">The sequence shown here is derived from an EMBL/GenBank/DDBJ whole genome shotgun (WGS) entry which is preliminary data.</text>
</comment>
<evidence type="ECO:0000313" key="3">
    <source>
        <dbReference type="Proteomes" id="UP000593567"/>
    </source>
</evidence>
<dbReference type="Proteomes" id="UP000593567">
    <property type="component" value="Unassembled WGS sequence"/>
</dbReference>